<keyword evidence="3" id="KW-1185">Reference proteome</keyword>
<protein>
    <submittedName>
        <fullName evidence="1">Uncharacterized protein</fullName>
    </submittedName>
</protein>
<reference evidence="1" key="1">
    <citation type="submission" date="2021-02" db="EMBL/GenBank/DDBJ databases">
        <authorList>
            <person name="Nowell W R."/>
        </authorList>
    </citation>
    <scope>NUCLEOTIDE SEQUENCE</scope>
</reference>
<dbReference type="AlphaFoldDB" id="A0A814Z8X7"/>
<accession>A0A814Z8X7</accession>
<name>A0A814Z8X7_9BILA</name>
<proteinExistence type="predicted"/>
<evidence type="ECO:0000313" key="2">
    <source>
        <dbReference type="EMBL" id="CAF4001830.1"/>
    </source>
</evidence>
<dbReference type="Proteomes" id="UP000681722">
    <property type="component" value="Unassembled WGS sequence"/>
</dbReference>
<comment type="caution">
    <text evidence="1">The sequence shown here is derived from an EMBL/GenBank/DDBJ whole genome shotgun (WGS) entry which is preliminary data.</text>
</comment>
<dbReference type="Proteomes" id="UP000663829">
    <property type="component" value="Unassembled WGS sequence"/>
</dbReference>
<sequence length="446" mass="51503">MDKIIERASDLKRKDVEQLSIDEIISYLDDVVNELVKTLNGDKEVMVSNEGFRISGAVAKMIRTKYPDYLSQSSALIEHKYIQLVRNTIIFYFDQLNRNCLSLTDTDNESLSDMCLMVTEMCNKLDKKNSKLIQQLFITKEFIQPMQQIMDDISAKGEHLSNGNILISLYNFIQFFTKYIQLTNDDDPNLLSLVQAAIKCLCSEYYLNIFKGMAPQCSISNPKEHLFLIECPLLVTNYINKQRDHLFDDNSYHQVFLSNTNEILKEVLPNLHKYKIGHYKAIKHLLEILLMIPNDYYYDNKTTIIGHFTTILQSTDKPLDDSNLDQQRTDLIKLTISLIHQFASDSKLLEAIQNNQQLCNLLKTELFTSKTVHVQFATEMLLCLLDEKHVKDLPNPQDTAKTFVTYLKISVKDPVQQCEGVQLKNLQTTLKGNVSVNEYFYKFGLV</sequence>
<evidence type="ECO:0000313" key="1">
    <source>
        <dbReference type="EMBL" id="CAF1239709.1"/>
    </source>
</evidence>
<evidence type="ECO:0000313" key="3">
    <source>
        <dbReference type="Proteomes" id="UP000663829"/>
    </source>
</evidence>
<dbReference type="EMBL" id="CAJNOQ010009994">
    <property type="protein sequence ID" value="CAF1239709.1"/>
    <property type="molecule type" value="Genomic_DNA"/>
</dbReference>
<organism evidence="1 3">
    <name type="scientific">Didymodactylos carnosus</name>
    <dbReference type="NCBI Taxonomy" id="1234261"/>
    <lineage>
        <taxon>Eukaryota</taxon>
        <taxon>Metazoa</taxon>
        <taxon>Spiralia</taxon>
        <taxon>Gnathifera</taxon>
        <taxon>Rotifera</taxon>
        <taxon>Eurotatoria</taxon>
        <taxon>Bdelloidea</taxon>
        <taxon>Philodinida</taxon>
        <taxon>Philodinidae</taxon>
        <taxon>Didymodactylos</taxon>
    </lineage>
</organism>
<dbReference type="EMBL" id="CAJOBC010009999">
    <property type="protein sequence ID" value="CAF4001830.1"/>
    <property type="molecule type" value="Genomic_DNA"/>
</dbReference>
<gene>
    <name evidence="1" type="ORF">GPM918_LOCUS25596</name>
    <name evidence="2" type="ORF">SRO942_LOCUS25602</name>
</gene>